<evidence type="ECO:0000313" key="1">
    <source>
        <dbReference type="EMBL" id="KAG8536205.1"/>
    </source>
</evidence>
<name>A0AAV6YN41_ENGPU</name>
<organism evidence="1 2">
    <name type="scientific">Engystomops pustulosus</name>
    <name type="common">Tungara frog</name>
    <name type="synonym">Physalaemus pustulosus</name>
    <dbReference type="NCBI Taxonomy" id="76066"/>
    <lineage>
        <taxon>Eukaryota</taxon>
        <taxon>Metazoa</taxon>
        <taxon>Chordata</taxon>
        <taxon>Craniata</taxon>
        <taxon>Vertebrata</taxon>
        <taxon>Euteleostomi</taxon>
        <taxon>Amphibia</taxon>
        <taxon>Batrachia</taxon>
        <taxon>Anura</taxon>
        <taxon>Neobatrachia</taxon>
        <taxon>Hyloidea</taxon>
        <taxon>Leptodactylidae</taxon>
        <taxon>Leiuperinae</taxon>
        <taxon>Engystomops</taxon>
    </lineage>
</organism>
<protein>
    <submittedName>
        <fullName evidence="1">Uncharacterized protein</fullName>
    </submittedName>
</protein>
<proteinExistence type="predicted"/>
<keyword evidence="2" id="KW-1185">Reference proteome</keyword>
<gene>
    <name evidence="1" type="ORF">GDO81_026903</name>
</gene>
<dbReference type="EMBL" id="WNYA01048434">
    <property type="protein sequence ID" value="KAG8536205.1"/>
    <property type="molecule type" value="Genomic_DNA"/>
</dbReference>
<dbReference type="Proteomes" id="UP000824782">
    <property type="component" value="Unassembled WGS sequence"/>
</dbReference>
<accession>A0AAV6YN41</accession>
<dbReference type="AlphaFoldDB" id="A0AAV6YN41"/>
<evidence type="ECO:0000313" key="2">
    <source>
        <dbReference type="Proteomes" id="UP000824782"/>
    </source>
</evidence>
<sequence>MCEYTTYLPGPGCCVTSTRFFPSSNLCENGTPYLVILRKRSGPLLCLSSPPRSGPIAMHDARSGRSFVTRRSRDHVTRVALPPGQFYGRNFG</sequence>
<reference evidence="1" key="1">
    <citation type="thesis" date="2020" institute="ProQuest LLC" country="789 East Eisenhower Parkway, Ann Arbor, MI, USA">
        <title>Comparative Genomics and Chromosome Evolution.</title>
        <authorList>
            <person name="Mudd A.B."/>
        </authorList>
    </citation>
    <scope>NUCLEOTIDE SEQUENCE</scope>
    <source>
        <strain evidence="1">237g6f4</strain>
        <tissue evidence="1">Blood</tissue>
    </source>
</reference>
<comment type="caution">
    <text evidence="1">The sequence shown here is derived from an EMBL/GenBank/DDBJ whole genome shotgun (WGS) entry which is preliminary data.</text>
</comment>